<evidence type="ECO:0000313" key="3">
    <source>
        <dbReference type="Proteomes" id="UP001341840"/>
    </source>
</evidence>
<proteinExistence type="predicted"/>
<name>A0ABU6T756_9FABA</name>
<sequence length="129" mass="13334">MNGRAQRPLCPLSELTINAAPPSYIMDVEPPSIIAAPLTRVMTVLRRFSSVIMPYTAYSAPLHPTSWPPSFSKDMSRPASIISTSGSKSGGSGGGCSSTTTPASSDHSPALAGLNPPVTSPSTLLGSYN</sequence>
<protein>
    <submittedName>
        <fullName evidence="2">Uncharacterized protein</fullName>
    </submittedName>
</protein>
<gene>
    <name evidence="2" type="ORF">PIB30_016592</name>
</gene>
<reference evidence="2 3" key="1">
    <citation type="journal article" date="2023" name="Plants (Basel)">
        <title>Bridging the Gap: Combining Genomics and Transcriptomics Approaches to Understand Stylosanthes scabra, an Orphan Legume from the Brazilian Caatinga.</title>
        <authorList>
            <person name="Ferreira-Neto J.R.C."/>
            <person name="da Silva M.D."/>
            <person name="Binneck E."/>
            <person name="de Melo N.F."/>
            <person name="da Silva R.H."/>
            <person name="de Melo A.L.T.M."/>
            <person name="Pandolfi V."/>
            <person name="Bustamante F.O."/>
            <person name="Brasileiro-Vidal A.C."/>
            <person name="Benko-Iseppon A.M."/>
        </authorList>
    </citation>
    <scope>NUCLEOTIDE SEQUENCE [LARGE SCALE GENOMIC DNA]</scope>
    <source>
        <tissue evidence="2">Leaves</tissue>
    </source>
</reference>
<keyword evidence="3" id="KW-1185">Reference proteome</keyword>
<evidence type="ECO:0000256" key="1">
    <source>
        <dbReference type="SAM" id="MobiDB-lite"/>
    </source>
</evidence>
<dbReference type="EMBL" id="JASCZI010090668">
    <property type="protein sequence ID" value="MED6144547.1"/>
    <property type="molecule type" value="Genomic_DNA"/>
</dbReference>
<organism evidence="2 3">
    <name type="scientific">Stylosanthes scabra</name>
    <dbReference type="NCBI Taxonomy" id="79078"/>
    <lineage>
        <taxon>Eukaryota</taxon>
        <taxon>Viridiplantae</taxon>
        <taxon>Streptophyta</taxon>
        <taxon>Embryophyta</taxon>
        <taxon>Tracheophyta</taxon>
        <taxon>Spermatophyta</taxon>
        <taxon>Magnoliopsida</taxon>
        <taxon>eudicotyledons</taxon>
        <taxon>Gunneridae</taxon>
        <taxon>Pentapetalae</taxon>
        <taxon>rosids</taxon>
        <taxon>fabids</taxon>
        <taxon>Fabales</taxon>
        <taxon>Fabaceae</taxon>
        <taxon>Papilionoideae</taxon>
        <taxon>50 kb inversion clade</taxon>
        <taxon>dalbergioids sensu lato</taxon>
        <taxon>Dalbergieae</taxon>
        <taxon>Pterocarpus clade</taxon>
        <taxon>Stylosanthes</taxon>
    </lineage>
</organism>
<accession>A0ABU6T756</accession>
<evidence type="ECO:0000313" key="2">
    <source>
        <dbReference type="EMBL" id="MED6144547.1"/>
    </source>
</evidence>
<dbReference type="Proteomes" id="UP001341840">
    <property type="component" value="Unassembled WGS sequence"/>
</dbReference>
<feature type="compositionally biased region" description="Polar residues" evidence="1">
    <location>
        <begin position="120"/>
        <end position="129"/>
    </location>
</feature>
<comment type="caution">
    <text evidence="2">The sequence shown here is derived from an EMBL/GenBank/DDBJ whole genome shotgun (WGS) entry which is preliminary data.</text>
</comment>
<feature type="region of interest" description="Disordered" evidence="1">
    <location>
        <begin position="70"/>
        <end position="129"/>
    </location>
</feature>